<dbReference type="EMBL" id="FNBJ01000051">
    <property type="protein sequence ID" value="SDG14143.1"/>
    <property type="molecule type" value="Genomic_DNA"/>
</dbReference>
<dbReference type="Proteomes" id="UP000198612">
    <property type="component" value="Unassembled WGS sequence"/>
</dbReference>
<gene>
    <name evidence="1" type="ORF">SAMN04488598_1513</name>
    <name evidence="2" type="ORF">SAMN04515652_1493</name>
</gene>
<dbReference type="Proteomes" id="UP000199519">
    <property type="component" value="Unassembled WGS sequence"/>
</dbReference>
<evidence type="ECO:0000313" key="2">
    <source>
        <dbReference type="EMBL" id="SET24757.1"/>
    </source>
</evidence>
<reference evidence="3 4" key="1">
    <citation type="submission" date="2016-10" db="EMBL/GenBank/DDBJ databases">
        <authorList>
            <person name="Varghese N."/>
            <person name="Submissions S."/>
        </authorList>
    </citation>
    <scope>NUCLEOTIDE SEQUENCE [LARGE SCALE GENOMIC DNA]</scope>
    <source>
        <strain evidence="1 4">WG2</strain>
        <strain evidence="2 3">WG5</strain>
    </source>
</reference>
<protein>
    <submittedName>
        <fullName evidence="2">Uncharacterized protein</fullName>
    </submittedName>
</protein>
<dbReference type="RefSeq" id="WP_073160941.1">
    <property type="nucleotide sequence ID" value="NZ_FNBJ01000051.1"/>
</dbReference>
<proteinExistence type="predicted"/>
<evidence type="ECO:0000313" key="1">
    <source>
        <dbReference type="EMBL" id="SDG14143.1"/>
    </source>
</evidence>
<dbReference type="OrthoDB" id="2013261at2"/>
<name>A0A1M7PMX9_9FIRM</name>
<accession>A0A1M7PMX9</accession>
<dbReference type="EMBL" id="FOHG01000049">
    <property type="protein sequence ID" value="SET24757.1"/>
    <property type="molecule type" value="Genomic_DNA"/>
</dbReference>
<sequence>MQKEILAVMGAVNSNVQNTTSDRIEALAHGHGMLNMAAYASANAITNEILNGRDIKLKDANLSDLPVDYILEKGIKAAKGAGATPANSALISAVLLNIVGTDARAGVPAGNRKLGAMARMKAGAQRTGVASVPTSKLTNKVSGFAAVQALYKAMQNGDLCRVDGANVPAFVAGGAVYGHSVLGEDITYEDITLNGTKIAVEAMEKTYRGAGISPSPIMCAMISAAAVLEIVNPDGMISEEHAAFFKKGTGYLAGKGAVKAAGLPETLHLRGSRKEYDTATLVGDLGMILKDIGAPTVVGMMTLNEMLAAFEEGPNIGAGYGGGPVNPPLAHLVSDCVVSMNLLIDNEGDLDKTVEVLKDIKNNQWFDPEISSVSANTVAHKADHVYPGPVSRAVIEATEGVRTNALYRRALKAYNDLNDGKEIEDICYEMDQERLKKVEETSAAVFSEMFDKDIKIKFTKLKGGAHRDNPFAQKFWGFDADIDVTITIDGEEIELEGLSHKVVPDAILNKKEELSAPITIAAAVAQELMYIGCCTINIIVPAAVAVAMGKLEVEEAAERAENGAEITAAIPGAKSQAKKVGKTVQRMITDIK</sequence>
<evidence type="ECO:0000313" key="4">
    <source>
        <dbReference type="Proteomes" id="UP000199519"/>
    </source>
</evidence>
<keyword evidence="4" id="KW-1185">Reference proteome</keyword>
<evidence type="ECO:0000313" key="3">
    <source>
        <dbReference type="Proteomes" id="UP000198612"/>
    </source>
</evidence>
<organism evidence="2 3">
    <name type="scientific">Halanaerobium congolense</name>
    <dbReference type="NCBI Taxonomy" id="54121"/>
    <lineage>
        <taxon>Bacteria</taxon>
        <taxon>Bacillati</taxon>
        <taxon>Bacillota</taxon>
        <taxon>Clostridia</taxon>
        <taxon>Halanaerobiales</taxon>
        <taxon>Halanaerobiaceae</taxon>
        <taxon>Halanaerobium</taxon>
    </lineage>
</organism>
<dbReference type="AlphaFoldDB" id="A0A1M7PMX9"/>